<dbReference type="RefSeq" id="WP_027845225.1">
    <property type="nucleotide sequence ID" value="NZ_LMTZ01000151.1"/>
</dbReference>
<organism evidence="2 3">
    <name type="scientific">Mastigocoleus testarum BC008</name>
    <dbReference type="NCBI Taxonomy" id="371196"/>
    <lineage>
        <taxon>Bacteria</taxon>
        <taxon>Bacillati</taxon>
        <taxon>Cyanobacteriota</taxon>
        <taxon>Cyanophyceae</taxon>
        <taxon>Nostocales</taxon>
        <taxon>Hapalosiphonaceae</taxon>
        <taxon>Mastigocoleus</taxon>
    </lineage>
</organism>
<feature type="region of interest" description="Disordered" evidence="1">
    <location>
        <begin position="64"/>
        <end position="85"/>
    </location>
</feature>
<name>A0A0V7ZDM2_9CYAN</name>
<keyword evidence="3" id="KW-1185">Reference proteome</keyword>
<evidence type="ECO:0000313" key="3">
    <source>
        <dbReference type="Proteomes" id="UP000053372"/>
    </source>
</evidence>
<proteinExistence type="predicted"/>
<dbReference type="Proteomes" id="UP000053372">
    <property type="component" value="Unassembled WGS sequence"/>
</dbReference>
<dbReference type="EMBL" id="LMTZ01000151">
    <property type="protein sequence ID" value="KST62648.1"/>
    <property type="molecule type" value="Genomic_DNA"/>
</dbReference>
<dbReference type="OrthoDB" id="513842at2"/>
<sequence>MSKIFSVFKRLDLQRFMFACLLGVILFFNTACSNKPSIDAAASEGYKGIQPTSRYERKTPDLRYDDLQAPEGGMNRFSDVDPRQNTLDEQVKTKALIDRHKRLVRQGGEINPVESAEEFSRDVNKSIQRGAEDAKDAVQQTGNTLLKKAQRAVEDTTDAVQDTLR</sequence>
<comment type="caution">
    <text evidence="2">The sequence shown here is derived from an EMBL/GenBank/DDBJ whole genome shotgun (WGS) entry which is preliminary data.</text>
</comment>
<accession>A0A0V7ZDM2</accession>
<gene>
    <name evidence="2" type="ORF">BC008_38105</name>
</gene>
<feature type="compositionally biased region" description="Basic and acidic residues" evidence="1">
    <location>
        <begin position="118"/>
        <end position="136"/>
    </location>
</feature>
<evidence type="ECO:0000313" key="2">
    <source>
        <dbReference type="EMBL" id="KST62648.1"/>
    </source>
</evidence>
<evidence type="ECO:0000256" key="1">
    <source>
        <dbReference type="SAM" id="MobiDB-lite"/>
    </source>
</evidence>
<protein>
    <submittedName>
        <fullName evidence="2">Uncharacterized protein</fullName>
    </submittedName>
</protein>
<dbReference type="AlphaFoldDB" id="A0A0V7ZDM2"/>
<feature type="region of interest" description="Disordered" evidence="1">
    <location>
        <begin position="114"/>
        <end position="142"/>
    </location>
</feature>
<reference evidence="2 3" key="1">
    <citation type="journal article" date="2015" name="Genome Announc.">
        <title>Draft Genome of the Euendolithic (true boring) Cyanobacterium Mastigocoleus testarum strain BC008.</title>
        <authorList>
            <person name="Guida B.S."/>
            <person name="Garcia-Pichel F."/>
        </authorList>
    </citation>
    <scope>NUCLEOTIDE SEQUENCE [LARGE SCALE GENOMIC DNA]</scope>
    <source>
        <strain evidence="2 3">BC008</strain>
    </source>
</reference>